<accession>A0A182IC89</accession>
<dbReference type="EMBL" id="APCN01000784">
    <property type="status" value="NOT_ANNOTATED_CDS"/>
    <property type="molecule type" value="Genomic_DNA"/>
</dbReference>
<sequence>MGSIGLVLEESNQLRCALKIYVFYD</sequence>
<keyword evidence="2" id="KW-1185">Reference proteome</keyword>
<reference evidence="1" key="1">
    <citation type="submission" date="2022-08" db="UniProtKB">
        <authorList>
            <consortium name="EnsemblMetazoa"/>
        </authorList>
    </citation>
    <scope>IDENTIFICATION</scope>
    <source>
        <strain evidence="1">Dongola</strain>
    </source>
</reference>
<protein>
    <submittedName>
        <fullName evidence="1">Uncharacterized protein</fullName>
    </submittedName>
</protein>
<name>A0A182IC89_ANOAR</name>
<organism evidence="1 2">
    <name type="scientific">Anopheles arabiensis</name>
    <name type="common">Mosquito</name>
    <dbReference type="NCBI Taxonomy" id="7173"/>
    <lineage>
        <taxon>Eukaryota</taxon>
        <taxon>Metazoa</taxon>
        <taxon>Ecdysozoa</taxon>
        <taxon>Arthropoda</taxon>
        <taxon>Hexapoda</taxon>
        <taxon>Insecta</taxon>
        <taxon>Pterygota</taxon>
        <taxon>Neoptera</taxon>
        <taxon>Endopterygota</taxon>
        <taxon>Diptera</taxon>
        <taxon>Nematocera</taxon>
        <taxon>Culicoidea</taxon>
        <taxon>Culicidae</taxon>
        <taxon>Anophelinae</taxon>
        <taxon>Anopheles</taxon>
    </lineage>
</organism>
<evidence type="ECO:0000313" key="1">
    <source>
        <dbReference type="EnsemblMetazoa" id="AARA011206-PA"/>
    </source>
</evidence>
<dbReference type="Proteomes" id="UP000075840">
    <property type="component" value="Unassembled WGS sequence"/>
</dbReference>
<dbReference type="AlphaFoldDB" id="A0A182IC89"/>
<dbReference type="EnsemblMetazoa" id="AARA011206-RA">
    <property type="protein sequence ID" value="AARA011206-PA"/>
    <property type="gene ID" value="AARA011206"/>
</dbReference>
<dbReference type="VEuPathDB" id="VectorBase:AARA011206"/>
<proteinExistence type="predicted"/>
<evidence type="ECO:0000313" key="2">
    <source>
        <dbReference type="Proteomes" id="UP000075840"/>
    </source>
</evidence>